<reference evidence="3 4" key="2">
    <citation type="submission" date="2008-11" db="EMBL/GenBank/DDBJ databases">
        <authorList>
            <person name="Fulton L."/>
            <person name="Clifton S."/>
            <person name="Fulton B."/>
            <person name="Xu J."/>
            <person name="Minx P."/>
            <person name="Pepin K.H."/>
            <person name="Johnson M."/>
            <person name="Bhonagiri V."/>
            <person name="Nash W.E."/>
            <person name="Mardis E.R."/>
            <person name="Wilson R.K."/>
        </authorList>
    </citation>
    <scope>NUCLEOTIDE SEQUENCE [LARGE SCALE GENOMIC DNA]</scope>
    <source>
        <strain evidence="3 4">ATCC 43243</strain>
    </source>
</reference>
<proteinExistence type="predicted"/>
<gene>
    <name evidence="3" type="ORF">BACPEC_00768</name>
</gene>
<dbReference type="STRING" id="483218.BACPEC_00768"/>
<evidence type="ECO:0000313" key="4">
    <source>
        <dbReference type="Proteomes" id="UP000003136"/>
    </source>
</evidence>
<dbReference type="eggNOG" id="COG3290">
    <property type="taxonomic scope" value="Bacteria"/>
</dbReference>
<accession>B7AQ12</accession>
<name>B7AQ12_9FIRM</name>
<feature type="transmembrane region" description="Helical" evidence="1">
    <location>
        <begin position="84"/>
        <end position="106"/>
    </location>
</feature>
<dbReference type="EMBL" id="ABVQ01000035">
    <property type="protein sequence ID" value="EEC57784.1"/>
    <property type="molecule type" value="Genomic_DNA"/>
</dbReference>
<keyword evidence="4" id="KW-1185">Reference proteome</keyword>
<evidence type="ECO:0000256" key="1">
    <source>
        <dbReference type="SAM" id="Phobius"/>
    </source>
</evidence>
<feature type="domain" description="Sensor histidine kinase NatK-like C-terminal" evidence="2">
    <location>
        <begin position="329"/>
        <end position="427"/>
    </location>
</feature>
<dbReference type="GO" id="GO:0042802">
    <property type="term" value="F:identical protein binding"/>
    <property type="evidence" value="ECO:0007669"/>
    <property type="project" value="TreeGrafter"/>
</dbReference>
<keyword evidence="1" id="KW-0812">Transmembrane</keyword>
<keyword evidence="1" id="KW-0472">Membrane</keyword>
<feature type="transmembrane region" description="Helical" evidence="1">
    <location>
        <begin position="60"/>
        <end position="77"/>
    </location>
</feature>
<feature type="transmembrane region" description="Helical" evidence="1">
    <location>
        <begin position="37"/>
        <end position="54"/>
    </location>
</feature>
<dbReference type="InterPro" id="IPR036890">
    <property type="entry name" value="HATPase_C_sf"/>
</dbReference>
<dbReference type="Gene3D" id="3.30.565.10">
    <property type="entry name" value="Histidine kinase-like ATPase, C-terminal domain"/>
    <property type="match status" value="1"/>
</dbReference>
<dbReference type="Pfam" id="PF14501">
    <property type="entry name" value="HATPase_c_5"/>
    <property type="match status" value="1"/>
</dbReference>
<organism evidence="3 4">
    <name type="scientific">[Bacteroides] pectinophilus ATCC 43243</name>
    <dbReference type="NCBI Taxonomy" id="483218"/>
    <lineage>
        <taxon>Bacteria</taxon>
        <taxon>Bacillati</taxon>
        <taxon>Bacillota</taxon>
        <taxon>Clostridia</taxon>
        <taxon>Eubacteriales</taxon>
    </lineage>
</organism>
<feature type="transmembrane region" description="Helical" evidence="1">
    <location>
        <begin position="158"/>
        <end position="179"/>
    </location>
</feature>
<dbReference type="InterPro" id="IPR032834">
    <property type="entry name" value="NatK-like_C"/>
</dbReference>
<feature type="transmembrane region" description="Helical" evidence="1">
    <location>
        <begin position="191"/>
        <end position="210"/>
    </location>
</feature>
<keyword evidence="1" id="KW-1133">Transmembrane helix</keyword>
<dbReference type="CDD" id="cd16935">
    <property type="entry name" value="HATPase_AgrC-ComD-like"/>
    <property type="match status" value="1"/>
</dbReference>
<feature type="transmembrane region" description="Helical" evidence="1">
    <location>
        <begin position="6"/>
        <end position="25"/>
    </location>
</feature>
<reference evidence="3 4" key="1">
    <citation type="submission" date="2008-11" db="EMBL/GenBank/DDBJ databases">
        <title>Draft genome sequence of Bacteroides pectinophilus (ATCC 43243).</title>
        <authorList>
            <person name="Sudarsanam P."/>
            <person name="Ley R."/>
            <person name="Guruge J."/>
            <person name="Turnbaugh P.J."/>
            <person name="Mahowald M."/>
            <person name="Liep D."/>
            <person name="Gordon J."/>
        </authorList>
    </citation>
    <scope>NUCLEOTIDE SEQUENCE [LARGE SCALE GENOMIC DNA]</scope>
    <source>
        <strain evidence="3 4">ATCC 43243</strain>
    </source>
</reference>
<dbReference type="HOGENOM" id="CLU_020211_13_3_9"/>
<evidence type="ECO:0000259" key="2">
    <source>
        <dbReference type="Pfam" id="PF14501"/>
    </source>
</evidence>
<evidence type="ECO:0000313" key="3">
    <source>
        <dbReference type="EMBL" id="EEC57784.1"/>
    </source>
</evidence>
<sequence>MNYIFEAGADILEAFIVMQFLFRYFGLRDARHNRIKFTVMLLIYAIGMQIMNLAGVRMIYQEYIAAVIIYALAVLFLKGRRFEHALVAQMSAMIFATAIILTYGVLLSWTQWHFGLSGSVIISMAAELIKDGIYVAVTETIIRHQVRDKQYVSDKTYIEVNIVMLAMIFASVFIANIIYANSDNMKLAGEGYLIIILLLAVGMLIYALFIELTNNGIKLIKEQIKNSAYESEKKEIGAMHEQHVRTMQIRNDLYNQLMYILLKLKEGNVDDAKKYLKDNLDVRLAGVSYVSTQNRMADAIINKHIEYAAQHGILFDIDIECNLDSIDEVDAAIILSNLLDNAFEAAAKCQSPEAGLKIIYAGTRYHFTVTNSCSEAPELEDGEPVTTKDDRFIHGYGLLNVKNITEKYDGMYGFDYKDGIYTADVVLNVTDEVDE</sequence>
<comment type="caution">
    <text evidence="3">The sequence shown here is derived from an EMBL/GenBank/DDBJ whole genome shotgun (WGS) entry which is preliminary data.</text>
</comment>
<protein>
    <recommendedName>
        <fullName evidence="2">Sensor histidine kinase NatK-like C-terminal domain-containing protein</fullName>
    </recommendedName>
</protein>
<dbReference type="PANTHER" id="PTHR40448">
    <property type="entry name" value="TWO-COMPONENT SENSOR HISTIDINE KINASE"/>
    <property type="match status" value="1"/>
</dbReference>
<dbReference type="Proteomes" id="UP000003136">
    <property type="component" value="Unassembled WGS sequence"/>
</dbReference>
<dbReference type="SUPFAM" id="SSF55874">
    <property type="entry name" value="ATPase domain of HSP90 chaperone/DNA topoisomerase II/histidine kinase"/>
    <property type="match status" value="1"/>
</dbReference>
<dbReference type="PANTHER" id="PTHR40448:SF1">
    <property type="entry name" value="TWO-COMPONENT SENSOR HISTIDINE KINASE"/>
    <property type="match status" value="1"/>
</dbReference>
<dbReference type="AlphaFoldDB" id="B7AQ12"/>